<accession>A0AAE0ZTM6</accession>
<keyword evidence="2" id="KW-0812">Transmembrane</keyword>
<name>A0AAE0ZTM6_9GAST</name>
<keyword evidence="2" id="KW-0472">Membrane</keyword>
<keyword evidence="2" id="KW-1133">Transmembrane helix</keyword>
<dbReference type="EMBL" id="JAWDGP010003347">
    <property type="protein sequence ID" value="KAK3775225.1"/>
    <property type="molecule type" value="Genomic_DNA"/>
</dbReference>
<evidence type="ECO:0000256" key="2">
    <source>
        <dbReference type="SAM" id="Phobius"/>
    </source>
</evidence>
<keyword evidence="5" id="KW-1185">Reference proteome</keyword>
<feature type="region of interest" description="Disordered" evidence="1">
    <location>
        <begin position="50"/>
        <end position="77"/>
    </location>
</feature>
<evidence type="ECO:0000256" key="1">
    <source>
        <dbReference type="SAM" id="MobiDB-lite"/>
    </source>
</evidence>
<evidence type="ECO:0000256" key="3">
    <source>
        <dbReference type="SAM" id="SignalP"/>
    </source>
</evidence>
<keyword evidence="3" id="KW-0732">Signal</keyword>
<proteinExistence type="predicted"/>
<feature type="signal peptide" evidence="3">
    <location>
        <begin position="1"/>
        <end position="23"/>
    </location>
</feature>
<evidence type="ECO:0000313" key="5">
    <source>
        <dbReference type="Proteomes" id="UP001283361"/>
    </source>
</evidence>
<feature type="chain" id="PRO_5042172454" evidence="3">
    <location>
        <begin position="24"/>
        <end position="148"/>
    </location>
</feature>
<reference evidence="4" key="1">
    <citation type="journal article" date="2023" name="G3 (Bethesda)">
        <title>A reference genome for the long-term kleptoplast-retaining sea slug Elysia crispata morphotype clarki.</title>
        <authorList>
            <person name="Eastman K.E."/>
            <person name="Pendleton A.L."/>
            <person name="Shaikh M.A."/>
            <person name="Suttiyut T."/>
            <person name="Ogas R."/>
            <person name="Tomko P."/>
            <person name="Gavelis G."/>
            <person name="Widhalm J.R."/>
            <person name="Wisecaver J.H."/>
        </authorList>
    </citation>
    <scope>NUCLEOTIDE SEQUENCE</scope>
    <source>
        <strain evidence="4">ECLA1</strain>
    </source>
</reference>
<gene>
    <name evidence="4" type="ORF">RRG08_044578</name>
</gene>
<organism evidence="4 5">
    <name type="scientific">Elysia crispata</name>
    <name type="common">lettuce slug</name>
    <dbReference type="NCBI Taxonomy" id="231223"/>
    <lineage>
        <taxon>Eukaryota</taxon>
        <taxon>Metazoa</taxon>
        <taxon>Spiralia</taxon>
        <taxon>Lophotrochozoa</taxon>
        <taxon>Mollusca</taxon>
        <taxon>Gastropoda</taxon>
        <taxon>Heterobranchia</taxon>
        <taxon>Euthyneura</taxon>
        <taxon>Panpulmonata</taxon>
        <taxon>Sacoglossa</taxon>
        <taxon>Placobranchoidea</taxon>
        <taxon>Plakobranchidae</taxon>
        <taxon>Elysia</taxon>
    </lineage>
</organism>
<comment type="caution">
    <text evidence="4">The sequence shown here is derived from an EMBL/GenBank/DDBJ whole genome shotgun (WGS) entry which is preliminary data.</text>
</comment>
<sequence length="148" mass="15403">MARIISCQTVTVLLFVLVAAAMGKDLLGREERSELPKGLLAALGGIPHGGVDQSPSLSKDTRSVSDGDTISGSHSASGSGCVLISGSSHSGGSSGHSGDFTWNLDRDRGWDNAVRTSSGVRSVTSPWTMVCVQILALVHFLFGWSVMS</sequence>
<feature type="compositionally biased region" description="Polar residues" evidence="1">
    <location>
        <begin position="66"/>
        <end position="77"/>
    </location>
</feature>
<dbReference type="AlphaFoldDB" id="A0AAE0ZTM6"/>
<evidence type="ECO:0000313" key="4">
    <source>
        <dbReference type="EMBL" id="KAK3775225.1"/>
    </source>
</evidence>
<feature type="transmembrane region" description="Helical" evidence="2">
    <location>
        <begin position="127"/>
        <end position="147"/>
    </location>
</feature>
<protein>
    <submittedName>
        <fullName evidence="4">Uncharacterized protein</fullName>
    </submittedName>
</protein>
<dbReference type="Proteomes" id="UP001283361">
    <property type="component" value="Unassembled WGS sequence"/>
</dbReference>